<reference evidence="2 3" key="1">
    <citation type="submission" date="2021-02" db="EMBL/GenBank/DDBJ databases">
        <title>Variation within the Batrachochytrium salamandrivorans European outbreak.</title>
        <authorList>
            <person name="Kelly M."/>
            <person name="Pasmans F."/>
            <person name="Shea T.P."/>
            <person name="Munoz J.F."/>
            <person name="Carranza S."/>
            <person name="Cuomo C.A."/>
            <person name="Martel A."/>
        </authorList>
    </citation>
    <scope>NUCLEOTIDE SEQUENCE [LARGE SCALE GENOMIC DNA]</scope>
    <source>
        <strain evidence="2 3">AMFP18/2</strain>
    </source>
</reference>
<organism evidence="2 3">
    <name type="scientific">Batrachochytrium salamandrivorans</name>
    <dbReference type="NCBI Taxonomy" id="1357716"/>
    <lineage>
        <taxon>Eukaryota</taxon>
        <taxon>Fungi</taxon>
        <taxon>Fungi incertae sedis</taxon>
        <taxon>Chytridiomycota</taxon>
        <taxon>Chytridiomycota incertae sedis</taxon>
        <taxon>Chytridiomycetes</taxon>
        <taxon>Rhizophydiales</taxon>
        <taxon>Rhizophydiales incertae sedis</taxon>
        <taxon>Batrachochytrium</taxon>
    </lineage>
</organism>
<comment type="subcellular location">
    <subcellularLocation>
        <location evidence="1">Mitochondrion</location>
    </subcellularLocation>
</comment>
<sequence length="186" mass="20227">MLRGALRRDLASAVASNIWFRPTCLHSSAYSSTAMNRTNADIKQAIMNSVKASMRSGDKATTVVLKSVLADLTYMEKSPQSKDVSAFAVVRRGINRREESIASFRAGGRNDLADIEESEIRILNGLLPKQMSEDDISQLVLQVKDRLGANGLGDLGKVMKVLNTEVDSSVAPMKLVSEVAKRVLSS</sequence>
<comment type="caution">
    <text evidence="2">The sequence shown here is derived from an EMBL/GenBank/DDBJ whole genome shotgun (WGS) entry which is preliminary data.</text>
</comment>
<dbReference type="Gene3D" id="1.10.10.410">
    <property type="match status" value="1"/>
</dbReference>
<evidence type="ECO:0000313" key="2">
    <source>
        <dbReference type="EMBL" id="KAH6588684.1"/>
    </source>
</evidence>
<accession>A0ABQ8EY75</accession>
<dbReference type="SUPFAM" id="SSF89095">
    <property type="entry name" value="GatB/YqeY motif"/>
    <property type="match status" value="1"/>
</dbReference>
<proteinExistence type="inferred from homology"/>
<dbReference type="InterPro" id="IPR042184">
    <property type="entry name" value="YqeY/Aim41_N"/>
</dbReference>
<keyword evidence="1" id="KW-0496">Mitochondrion</keyword>
<dbReference type="InterPro" id="IPR019004">
    <property type="entry name" value="YqeY/Aim41"/>
</dbReference>
<dbReference type="PANTHER" id="PTHR28055">
    <property type="entry name" value="ALTERED INHERITANCE OF MITOCHONDRIA PROTEIN 41, MITOCHONDRIAL"/>
    <property type="match status" value="1"/>
</dbReference>
<evidence type="ECO:0000313" key="3">
    <source>
        <dbReference type="Proteomes" id="UP001648503"/>
    </source>
</evidence>
<name>A0ABQ8EY75_9FUNG</name>
<dbReference type="PANTHER" id="PTHR28055:SF1">
    <property type="entry name" value="ALTERED INHERITANCE OF MITOCHONDRIA PROTEIN 41, MITOCHONDRIAL"/>
    <property type="match status" value="1"/>
</dbReference>
<dbReference type="InterPro" id="IPR003789">
    <property type="entry name" value="Asn/Gln_tRNA_amidoTrase-B-like"/>
</dbReference>
<evidence type="ECO:0000256" key="1">
    <source>
        <dbReference type="RuleBase" id="RU365099"/>
    </source>
</evidence>
<dbReference type="Gene3D" id="1.10.1510.10">
    <property type="entry name" value="Uncharacterised protein YqeY/AIM41 PF09424, N-terminal domain"/>
    <property type="match status" value="1"/>
</dbReference>
<dbReference type="InterPro" id="IPR023168">
    <property type="entry name" value="GatB_Yqey_C_2"/>
</dbReference>
<comment type="similarity">
    <text evidence="1">Belongs to the AIM41 family.</text>
</comment>
<protein>
    <recommendedName>
        <fullName evidence="1">Altered inheritance of mitochondria protein 41</fullName>
    </recommendedName>
</protein>
<dbReference type="Proteomes" id="UP001648503">
    <property type="component" value="Unassembled WGS sequence"/>
</dbReference>
<dbReference type="Pfam" id="PF09424">
    <property type="entry name" value="YqeY"/>
    <property type="match status" value="1"/>
</dbReference>
<keyword evidence="3" id="KW-1185">Reference proteome</keyword>
<dbReference type="EMBL" id="JAFCIX010000495">
    <property type="protein sequence ID" value="KAH6588684.1"/>
    <property type="molecule type" value="Genomic_DNA"/>
</dbReference>
<gene>
    <name evidence="1" type="primary">AIM41</name>
    <name evidence="2" type="ORF">BASA50_010554</name>
</gene>